<dbReference type="InterPro" id="IPR011990">
    <property type="entry name" value="TPR-like_helical_dom_sf"/>
</dbReference>
<dbReference type="Gene3D" id="1.25.40.10">
    <property type="entry name" value="Tetratricopeptide repeat domain"/>
    <property type="match status" value="1"/>
</dbReference>
<reference evidence="4" key="1">
    <citation type="submission" date="2017-11" db="EMBL/GenBank/DDBJ databases">
        <title>The draft genome sequence of Chromatocurvus sp. F02.</title>
        <authorList>
            <person name="Du Z.-J."/>
            <person name="Chang Y.-Q."/>
        </authorList>
    </citation>
    <scope>NUCLEOTIDE SEQUENCE [LARGE SCALE GENOMIC DNA]</scope>
    <source>
        <strain evidence="4">F02</strain>
    </source>
</reference>
<protein>
    <submittedName>
        <fullName evidence="3">Uncharacterized protein</fullName>
    </submittedName>
</protein>
<organism evidence="3 4">
    <name type="scientific">Kineobactrum sediminis</name>
    <dbReference type="NCBI Taxonomy" id="1905677"/>
    <lineage>
        <taxon>Bacteria</taxon>
        <taxon>Pseudomonadati</taxon>
        <taxon>Pseudomonadota</taxon>
        <taxon>Gammaproteobacteria</taxon>
        <taxon>Cellvibrionales</taxon>
        <taxon>Halieaceae</taxon>
        <taxon>Kineobactrum</taxon>
    </lineage>
</organism>
<gene>
    <name evidence="3" type="ORF">CWI75_17550</name>
</gene>
<dbReference type="PROSITE" id="PS51257">
    <property type="entry name" value="PROKAR_LIPOPROTEIN"/>
    <property type="match status" value="1"/>
</dbReference>
<dbReference type="InterPro" id="IPR019734">
    <property type="entry name" value="TPR_rpt"/>
</dbReference>
<keyword evidence="4" id="KW-1185">Reference proteome</keyword>
<name>A0A2N5XY65_9GAMM</name>
<feature type="repeat" description="TPR" evidence="1">
    <location>
        <begin position="65"/>
        <end position="98"/>
    </location>
</feature>
<dbReference type="SMART" id="SM00028">
    <property type="entry name" value="TPR"/>
    <property type="match status" value="2"/>
</dbReference>
<feature type="region of interest" description="Disordered" evidence="2">
    <location>
        <begin position="28"/>
        <end position="56"/>
    </location>
</feature>
<evidence type="ECO:0000313" key="4">
    <source>
        <dbReference type="Proteomes" id="UP000234845"/>
    </source>
</evidence>
<evidence type="ECO:0000256" key="1">
    <source>
        <dbReference type="PROSITE-ProRule" id="PRU00339"/>
    </source>
</evidence>
<dbReference type="OrthoDB" id="6196966at2"/>
<dbReference type="Pfam" id="PF14559">
    <property type="entry name" value="TPR_19"/>
    <property type="match status" value="1"/>
</dbReference>
<dbReference type="Proteomes" id="UP000234845">
    <property type="component" value="Unassembled WGS sequence"/>
</dbReference>
<dbReference type="EMBL" id="PKLZ01000017">
    <property type="protein sequence ID" value="PLW81087.1"/>
    <property type="molecule type" value="Genomic_DNA"/>
</dbReference>
<evidence type="ECO:0000313" key="3">
    <source>
        <dbReference type="EMBL" id="PLW81087.1"/>
    </source>
</evidence>
<keyword evidence="1" id="KW-0802">TPR repeat</keyword>
<sequence length="143" mass="15064">MTLILQRSLLLALAAALVGCSIYSVPQSGRAPVETRPDPTVVTPGSPAPGGSALPEAEPNVVRAYSALVAQAEGATARGDYDQALALLERAQRIDPESAEIYLHLARTYASQGQMAQSRATASRGTLYCRNESECDALHALAR</sequence>
<dbReference type="PROSITE" id="PS50005">
    <property type="entry name" value="TPR"/>
    <property type="match status" value="1"/>
</dbReference>
<dbReference type="AlphaFoldDB" id="A0A2N5XY65"/>
<feature type="compositionally biased region" description="Low complexity" evidence="2">
    <location>
        <begin position="39"/>
        <end position="56"/>
    </location>
</feature>
<dbReference type="RefSeq" id="WP_162300125.1">
    <property type="nucleotide sequence ID" value="NZ_PKLZ01000017.1"/>
</dbReference>
<dbReference type="SUPFAM" id="SSF48452">
    <property type="entry name" value="TPR-like"/>
    <property type="match status" value="1"/>
</dbReference>
<accession>A0A2N5XY65</accession>
<comment type="caution">
    <text evidence="3">The sequence shown here is derived from an EMBL/GenBank/DDBJ whole genome shotgun (WGS) entry which is preliminary data.</text>
</comment>
<evidence type="ECO:0000256" key="2">
    <source>
        <dbReference type="SAM" id="MobiDB-lite"/>
    </source>
</evidence>
<proteinExistence type="predicted"/>